<evidence type="ECO:0000313" key="3">
    <source>
        <dbReference type="Proteomes" id="UP001165541"/>
    </source>
</evidence>
<evidence type="ECO:0000256" key="1">
    <source>
        <dbReference type="SAM" id="MobiDB-lite"/>
    </source>
</evidence>
<feature type="compositionally biased region" description="Polar residues" evidence="1">
    <location>
        <begin position="1"/>
        <end position="12"/>
    </location>
</feature>
<dbReference type="RefSeq" id="WP_251779937.1">
    <property type="nucleotide sequence ID" value="NZ_JAMKFE010000012.1"/>
</dbReference>
<keyword evidence="3" id="KW-1185">Reference proteome</keyword>
<sequence>MRTDANGLQSRCSAGVQVAETRSDPDPDAATRVRTMITLQASLEYAPASGSGTVARSAAPADH</sequence>
<accession>A0ABT0YRV6</accession>
<proteinExistence type="predicted"/>
<dbReference type="EMBL" id="JAMKFE010000012">
    <property type="protein sequence ID" value="MCM5681456.1"/>
    <property type="molecule type" value="Genomic_DNA"/>
</dbReference>
<feature type="region of interest" description="Disordered" evidence="1">
    <location>
        <begin position="1"/>
        <end position="28"/>
    </location>
</feature>
<gene>
    <name evidence="2" type="ORF">M8A51_18160</name>
</gene>
<dbReference type="Proteomes" id="UP001165541">
    <property type="component" value="Unassembled WGS sequence"/>
</dbReference>
<name>A0ABT0YRV6_9BURK</name>
<comment type="caution">
    <text evidence="2">The sequence shown here is derived from an EMBL/GenBank/DDBJ whole genome shotgun (WGS) entry which is preliminary data.</text>
</comment>
<protein>
    <submittedName>
        <fullName evidence="2">Uncharacterized protein</fullName>
    </submittedName>
</protein>
<organism evidence="2 3">
    <name type="scientific">Caldimonas mangrovi</name>
    <dbReference type="NCBI Taxonomy" id="2944811"/>
    <lineage>
        <taxon>Bacteria</taxon>
        <taxon>Pseudomonadati</taxon>
        <taxon>Pseudomonadota</taxon>
        <taxon>Betaproteobacteria</taxon>
        <taxon>Burkholderiales</taxon>
        <taxon>Sphaerotilaceae</taxon>
        <taxon>Caldimonas</taxon>
    </lineage>
</organism>
<evidence type="ECO:0000313" key="2">
    <source>
        <dbReference type="EMBL" id="MCM5681456.1"/>
    </source>
</evidence>
<reference evidence="2" key="1">
    <citation type="submission" date="2022-05" db="EMBL/GenBank/DDBJ databases">
        <title>Schlegelella sp. nov., isolated from mangrove soil.</title>
        <authorList>
            <person name="Liu Y."/>
            <person name="Ge X."/>
            <person name="Liu W."/>
        </authorList>
    </citation>
    <scope>NUCLEOTIDE SEQUENCE</scope>
    <source>
        <strain evidence="2">S2-27</strain>
    </source>
</reference>